<dbReference type="PANTHER" id="PTHR40038">
    <property type="entry name" value="MEMBRANE-ASSOCIATED PROTEIN TCAA"/>
    <property type="match status" value="1"/>
</dbReference>
<proteinExistence type="predicted"/>
<evidence type="ECO:0000259" key="3">
    <source>
        <dbReference type="Pfam" id="PF22820"/>
    </source>
</evidence>
<keyword evidence="5" id="KW-1185">Reference proteome</keyword>
<name>A0A1M4T4W5_9BACL</name>
<evidence type="ECO:0000259" key="2">
    <source>
        <dbReference type="Pfam" id="PF22813"/>
    </source>
</evidence>
<dbReference type="EMBL" id="FQVL01000001">
    <property type="protein sequence ID" value="SHE39470.1"/>
    <property type="molecule type" value="Genomic_DNA"/>
</dbReference>
<dbReference type="InterPro" id="IPR054529">
    <property type="entry name" value="TcaA_2nd"/>
</dbReference>
<evidence type="ECO:0000256" key="1">
    <source>
        <dbReference type="SAM" id="Phobius"/>
    </source>
</evidence>
<dbReference type="Proteomes" id="UP000184476">
    <property type="component" value="Unassembled WGS sequence"/>
</dbReference>
<dbReference type="Pfam" id="PF22813">
    <property type="entry name" value="TcaA_2nd"/>
    <property type="match status" value="1"/>
</dbReference>
<dbReference type="GO" id="GO:0005886">
    <property type="term" value="C:plasma membrane"/>
    <property type="evidence" value="ECO:0007669"/>
    <property type="project" value="UniProtKB-SubCell"/>
</dbReference>
<keyword evidence="1" id="KW-0472">Membrane</keyword>
<sequence>MEVNLHSIKQQLRDNIKIFIVIGLVLLTVILYFIFKSPDDEEQIKMISSFEKSILMEDIPSLKEMIEVEDDQMQVNDENLKQLIIYCKNHPNYLSNLIDHLYAQYALYTQQLDNQSQVLANKTKEEVEQEGDFYLKKDKTLFGTSYHIVARTKYIQLNVENEDATVKIGDKVIHISRKKPQKVGPFFPSIYHAEGKAQFPYASISIQKKWEIDLLTGNEQTVSSNEQITGDTVEINTKFPGVHLYSNGKNTSLTSEGSNNSASVSFYPITEQQQKVYGELKLPWGNAKSNEVIVSKKNSQSTYELSINPLINGQIERSMVQAIENFSKEVEHAFNKQPVEHINQVQFTTYNIFEQNKTLLTHIKGVASSHSIAGVRLKGIEILRLPKLDPGYQLIIPVRLTFDEMKTEGLTIEGHEFYEVRLKYANKSWQVNHVNELAGYPLNFDQQQSIMKKY</sequence>
<accession>A0A1M4T4W5</accession>
<dbReference type="Pfam" id="PF22820">
    <property type="entry name" value="TcaA_3rd_4th"/>
    <property type="match status" value="1"/>
</dbReference>
<dbReference type="OrthoDB" id="1895190at2"/>
<feature type="domain" description="TcaA second" evidence="2">
    <location>
        <begin position="45"/>
        <end position="149"/>
    </location>
</feature>
<dbReference type="InterPro" id="IPR054530">
    <property type="entry name" value="TcaA_4th"/>
</dbReference>
<reference evidence="4 5" key="1">
    <citation type="submission" date="2016-11" db="EMBL/GenBank/DDBJ databases">
        <authorList>
            <person name="Jaros S."/>
            <person name="Januszkiewicz K."/>
            <person name="Wedrychowicz H."/>
        </authorList>
    </citation>
    <scope>NUCLEOTIDE SEQUENCE [LARGE SCALE GENOMIC DNA]</scope>
    <source>
        <strain evidence="4 5">DSM 44666</strain>
    </source>
</reference>
<evidence type="ECO:0000313" key="5">
    <source>
        <dbReference type="Proteomes" id="UP000184476"/>
    </source>
</evidence>
<keyword evidence="1" id="KW-1133">Transmembrane helix</keyword>
<feature type="domain" description="TcaA 4th" evidence="3">
    <location>
        <begin position="230"/>
        <end position="303"/>
    </location>
</feature>
<dbReference type="PANTHER" id="PTHR40038:SF1">
    <property type="entry name" value="MEMBRANE-ASSOCIATED PROTEIN TCAA"/>
    <property type="match status" value="1"/>
</dbReference>
<feature type="transmembrane region" description="Helical" evidence="1">
    <location>
        <begin position="16"/>
        <end position="35"/>
    </location>
</feature>
<keyword evidence="1" id="KW-0812">Transmembrane</keyword>
<gene>
    <name evidence="4" type="ORF">SAMN05444392_101308</name>
</gene>
<evidence type="ECO:0000313" key="4">
    <source>
        <dbReference type="EMBL" id="SHE39470.1"/>
    </source>
</evidence>
<protein>
    <submittedName>
        <fullName evidence="4">Uncharacterized protein</fullName>
    </submittedName>
</protein>
<dbReference type="AlphaFoldDB" id="A0A1M4T4W5"/>
<organism evidence="4 5">
    <name type="scientific">Seinonella peptonophila</name>
    <dbReference type="NCBI Taxonomy" id="112248"/>
    <lineage>
        <taxon>Bacteria</taxon>
        <taxon>Bacillati</taxon>
        <taxon>Bacillota</taxon>
        <taxon>Bacilli</taxon>
        <taxon>Bacillales</taxon>
        <taxon>Thermoactinomycetaceae</taxon>
        <taxon>Seinonella</taxon>
    </lineage>
</organism>